<dbReference type="Pfam" id="PF14072">
    <property type="entry name" value="DndB"/>
    <property type="match status" value="1"/>
</dbReference>
<reference evidence="1 2" key="1">
    <citation type="submission" date="2019-02" db="EMBL/GenBank/DDBJ databases">
        <title>Closed genome of Sporomusa termitida DSM 4440.</title>
        <authorList>
            <person name="Poehlein A."/>
            <person name="Daniel R."/>
        </authorList>
    </citation>
    <scope>NUCLEOTIDE SEQUENCE [LARGE SCALE GENOMIC DNA]</scope>
    <source>
        <strain evidence="1 2">DSM 4440</strain>
    </source>
</reference>
<dbReference type="RefSeq" id="WP_144351263.1">
    <property type="nucleotide sequence ID" value="NZ_CP036259.1"/>
</dbReference>
<keyword evidence="2" id="KW-1185">Reference proteome</keyword>
<gene>
    <name evidence="1" type="ORF">SPTER_32250</name>
</gene>
<dbReference type="CDD" id="cd16412">
    <property type="entry name" value="dndB"/>
    <property type="match status" value="1"/>
</dbReference>
<dbReference type="Proteomes" id="UP000320776">
    <property type="component" value="Chromosome"/>
</dbReference>
<accession>A0A517DWS0</accession>
<dbReference type="EMBL" id="CP036259">
    <property type="protein sequence ID" value="QDR81811.1"/>
    <property type="molecule type" value="Genomic_DNA"/>
</dbReference>
<evidence type="ECO:0000313" key="1">
    <source>
        <dbReference type="EMBL" id="QDR81811.1"/>
    </source>
</evidence>
<dbReference type="KEGG" id="sted:SPTER_32250"/>
<dbReference type="NCBIfam" id="TIGR03233">
    <property type="entry name" value="DNA_S_dndB"/>
    <property type="match status" value="1"/>
</dbReference>
<sequence length="364" mass="41673">MVKGFSYSFPAIRGIQAKEEYYVAMCPLEVISKIFQSIDEDFPPEFRAQRILNKSRIPEITGYIINNPDSYVFSSLTASVDGDIIFTPFSETDLGTLQIPIKAKFLINDGQHRRAAIEEALKINKELENETISVVFFKDNGLKKSQQMFADLNKHAVNTTKSIGILYDNRDPLALLSKKVVESIPLLKRFTDQEADNLSKYSPRIFTLTNIHSSICCILGKKKGDKINKNDEKFVMDYWKALCNTMHEWKQVQDKALSASECRKDYINAHGVVLVALGHLGNYLYCNNIQEYVEYINCLNKIDWSRSNNKDWNGRALTPKGTINKNTTAIRLTYNKIKHLIGFKLDEQEKTLDEMMINQSEAQQ</sequence>
<protein>
    <submittedName>
        <fullName evidence="1">DNA sulfur modification protein DndB</fullName>
    </submittedName>
</protein>
<dbReference type="AlphaFoldDB" id="A0A517DWS0"/>
<dbReference type="OrthoDB" id="3524978at2"/>
<proteinExistence type="predicted"/>
<dbReference type="NCBIfam" id="TIGR03187">
    <property type="entry name" value="DGQHR"/>
    <property type="match status" value="1"/>
</dbReference>
<name>A0A517DWS0_9FIRM</name>
<dbReference type="InterPro" id="IPR017601">
    <property type="entry name" value="DGQHR-contain_dom"/>
</dbReference>
<organism evidence="1 2">
    <name type="scientific">Sporomusa termitida</name>
    <dbReference type="NCBI Taxonomy" id="2377"/>
    <lineage>
        <taxon>Bacteria</taxon>
        <taxon>Bacillati</taxon>
        <taxon>Bacillota</taxon>
        <taxon>Negativicutes</taxon>
        <taxon>Selenomonadales</taxon>
        <taxon>Sporomusaceae</taxon>
        <taxon>Sporomusa</taxon>
    </lineage>
</organism>
<dbReference type="InterPro" id="IPR017642">
    <property type="entry name" value="DNA_S_mod_DndB"/>
</dbReference>
<evidence type="ECO:0000313" key="2">
    <source>
        <dbReference type="Proteomes" id="UP000320776"/>
    </source>
</evidence>
<dbReference type="REBASE" id="345432">
    <property type="entry name" value="M.Ste4440DndBP"/>
</dbReference>